<keyword evidence="3" id="KW-1185">Reference proteome</keyword>
<feature type="chain" id="PRO_5040780155" evidence="1">
    <location>
        <begin position="25"/>
        <end position="125"/>
    </location>
</feature>
<accession>A0A9X4AFA4</accession>
<keyword evidence="1" id="KW-0732">Signal</keyword>
<name>A0A9X4AFA4_9BACI</name>
<gene>
    <name evidence="2" type="ORF">NC799_12180</name>
</gene>
<feature type="signal peptide" evidence="1">
    <location>
        <begin position="1"/>
        <end position="24"/>
    </location>
</feature>
<reference evidence="2" key="1">
    <citation type="submission" date="2022-06" db="EMBL/GenBank/DDBJ databases">
        <title>Aquibacillus sp. a new bacterium isolated from soil saline samples.</title>
        <authorList>
            <person name="Galisteo C."/>
            <person name="De La Haba R."/>
            <person name="Sanchez-Porro C."/>
            <person name="Ventosa A."/>
        </authorList>
    </citation>
    <scope>NUCLEOTIDE SEQUENCE</scope>
    <source>
        <strain evidence="2">3ASR75-54</strain>
    </source>
</reference>
<dbReference type="EMBL" id="JAMQKC010000012">
    <property type="protein sequence ID" value="MDC3417656.1"/>
    <property type="molecule type" value="Genomic_DNA"/>
</dbReference>
<dbReference type="RefSeq" id="WP_272446727.1">
    <property type="nucleotide sequence ID" value="NZ_JAMQKC010000012.1"/>
</dbReference>
<evidence type="ECO:0000256" key="1">
    <source>
        <dbReference type="SAM" id="SignalP"/>
    </source>
</evidence>
<organism evidence="2 3">
    <name type="scientific">Aquibacillus salsiterrae</name>
    <dbReference type="NCBI Taxonomy" id="2950439"/>
    <lineage>
        <taxon>Bacteria</taxon>
        <taxon>Bacillati</taxon>
        <taxon>Bacillota</taxon>
        <taxon>Bacilli</taxon>
        <taxon>Bacillales</taxon>
        <taxon>Bacillaceae</taxon>
        <taxon>Aquibacillus</taxon>
    </lineage>
</organism>
<sequence>MSLKKTTLLIALLFTLVSPLNVFAGSGEWDYKGEQNISFIYVKDTFTDEYVATDGGNFKLDITSYETTSNSFSATIYIDGEPRNSKAITYYGTGTIEFSNIPAGSVVDFYIGVEKYDSIKIEFYD</sequence>
<dbReference type="Proteomes" id="UP001145069">
    <property type="component" value="Unassembled WGS sequence"/>
</dbReference>
<dbReference type="AlphaFoldDB" id="A0A9X4AFA4"/>
<evidence type="ECO:0000313" key="3">
    <source>
        <dbReference type="Proteomes" id="UP001145069"/>
    </source>
</evidence>
<proteinExistence type="predicted"/>
<protein>
    <submittedName>
        <fullName evidence="2">Uncharacterized protein</fullName>
    </submittedName>
</protein>
<comment type="caution">
    <text evidence="2">The sequence shown here is derived from an EMBL/GenBank/DDBJ whole genome shotgun (WGS) entry which is preliminary data.</text>
</comment>
<evidence type="ECO:0000313" key="2">
    <source>
        <dbReference type="EMBL" id="MDC3417656.1"/>
    </source>
</evidence>